<dbReference type="HOGENOM" id="CLU_080231_3_0_6"/>
<dbReference type="PANTHER" id="PTHR47429">
    <property type="entry name" value="PROTEIN TWIN LOV 1"/>
    <property type="match status" value="1"/>
</dbReference>
<keyword evidence="2" id="KW-0288">FMN</keyword>
<dbReference type="InterPro" id="IPR001610">
    <property type="entry name" value="PAC"/>
</dbReference>
<protein>
    <submittedName>
        <fullName evidence="6">PAS domain protein</fullName>
    </submittedName>
</protein>
<dbReference type="PROSITE" id="PS50113">
    <property type="entry name" value="PAC"/>
    <property type="match status" value="1"/>
</dbReference>
<evidence type="ECO:0000256" key="3">
    <source>
        <dbReference type="ARBA" id="ARBA00022991"/>
    </source>
</evidence>
<dbReference type="SUPFAM" id="SSF55785">
    <property type="entry name" value="PYP-like sensor domain (PAS domain)"/>
    <property type="match status" value="1"/>
</dbReference>
<evidence type="ECO:0000259" key="4">
    <source>
        <dbReference type="PROSITE" id="PS50112"/>
    </source>
</evidence>
<evidence type="ECO:0000313" key="6">
    <source>
        <dbReference type="EMBL" id="ABA59428.1"/>
    </source>
</evidence>
<dbReference type="PROSITE" id="PS50112">
    <property type="entry name" value="PAS"/>
    <property type="match status" value="1"/>
</dbReference>
<dbReference type="KEGG" id="noc:Noc_2986"/>
<name>Q3J6W8_NITOC</name>
<reference evidence="7" key="1">
    <citation type="journal article" date="2006" name="Appl. Environ. Microbiol.">
        <title>Complete genome sequence of the marine, chemolithoautotrophic, ammonia-oxidizing bacterium Nitrosococcus oceani ATCC 19707.</title>
        <authorList>
            <person name="Klotz M.G."/>
            <person name="Arp D.J."/>
            <person name="Chain P.S.G."/>
            <person name="El-Sheikh A.F."/>
            <person name="Hauser L.J."/>
            <person name="Hommes N.G."/>
            <person name="Larimer F.W."/>
            <person name="Malfatti S.A."/>
            <person name="Norton J.M."/>
            <person name="Poret-Peterson A.T."/>
            <person name="Vergez L.M."/>
            <person name="Ward B.B."/>
        </authorList>
    </citation>
    <scope>NUCLEOTIDE SEQUENCE [LARGE SCALE GENOMIC DNA]</scope>
    <source>
        <strain evidence="7">ATCC 19707 / BCRC 17464 / NCIMB 11848 / C-107</strain>
    </source>
</reference>
<feature type="domain" description="PAC" evidence="5">
    <location>
        <begin position="89"/>
        <end position="143"/>
    </location>
</feature>
<keyword evidence="1" id="KW-0285">Flavoprotein</keyword>
<dbReference type="Gene3D" id="3.30.450.20">
    <property type="entry name" value="PAS domain"/>
    <property type="match status" value="1"/>
</dbReference>
<dbReference type="eggNOG" id="COG3829">
    <property type="taxonomic scope" value="Bacteria"/>
</dbReference>
<dbReference type="InterPro" id="IPR035965">
    <property type="entry name" value="PAS-like_dom_sf"/>
</dbReference>
<dbReference type="CDD" id="cd00130">
    <property type="entry name" value="PAS"/>
    <property type="match status" value="1"/>
</dbReference>
<dbReference type="PANTHER" id="PTHR47429:SF2">
    <property type="entry name" value="PROTEIN TWIN LOV 1"/>
    <property type="match status" value="1"/>
</dbReference>
<organism evidence="6 7">
    <name type="scientific">Nitrosococcus oceani (strain ATCC 19707 / BCRC 17464 / JCM 30415 / NCIMB 11848 / C-107)</name>
    <dbReference type="NCBI Taxonomy" id="323261"/>
    <lineage>
        <taxon>Bacteria</taxon>
        <taxon>Pseudomonadati</taxon>
        <taxon>Pseudomonadota</taxon>
        <taxon>Gammaproteobacteria</taxon>
        <taxon>Chromatiales</taxon>
        <taxon>Chromatiaceae</taxon>
        <taxon>Nitrosococcus</taxon>
    </lineage>
</organism>
<evidence type="ECO:0000259" key="5">
    <source>
        <dbReference type="PROSITE" id="PS50113"/>
    </source>
</evidence>
<dbReference type="InParanoid" id="Q3J6W8"/>
<dbReference type="AlphaFoldDB" id="Q3J6W8"/>
<dbReference type="SMART" id="SM00091">
    <property type="entry name" value="PAS"/>
    <property type="match status" value="1"/>
</dbReference>
<keyword evidence="7" id="KW-1185">Reference proteome</keyword>
<dbReference type="Pfam" id="PF13426">
    <property type="entry name" value="PAS_9"/>
    <property type="match status" value="1"/>
</dbReference>
<dbReference type="STRING" id="323261.Noc_2986"/>
<dbReference type="InterPro" id="IPR000700">
    <property type="entry name" value="PAS-assoc_C"/>
</dbReference>
<evidence type="ECO:0000256" key="2">
    <source>
        <dbReference type="ARBA" id="ARBA00022643"/>
    </source>
</evidence>
<gene>
    <name evidence="6" type="ordered locus">Noc_2986</name>
</gene>
<dbReference type="InterPro" id="IPR000014">
    <property type="entry name" value="PAS"/>
</dbReference>
<dbReference type="NCBIfam" id="TIGR00229">
    <property type="entry name" value="sensory_box"/>
    <property type="match status" value="1"/>
</dbReference>
<accession>Q3J6W8</accession>
<proteinExistence type="predicted"/>
<keyword evidence="3" id="KW-0157">Chromophore</keyword>
<dbReference type="SMART" id="SM00086">
    <property type="entry name" value="PAC"/>
    <property type="match status" value="1"/>
</dbReference>
<dbReference type="Proteomes" id="UP000006838">
    <property type="component" value="Chromosome"/>
</dbReference>
<sequence length="150" mass="17324">MPIMPFIVEKDEGLIPRVLSQILDSCVNGISLTDPDQEDNPLIYVNEAFEKITGYKKEEILGKNCRILQGNDRDQEGSRRVREAIQKRVPVEVDLKNYKKNGELFYNHLAINPVFDQEGNLLYFLGVQYDVTKQILAEQEIEKLRKALDK</sequence>
<evidence type="ECO:0000256" key="1">
    <source>
        <dbReference type="ARBA" id="ARBA00022630"/>
    </source>
</evidence>
<evidence type="ECO:0000313" key="7">
    <source>
        <dbReference type="Proteomes" id="UP000006838"/>
    </source>
</evidence>
<feature type="domain" description="PAS" evidence="4">
    <location>
        <begin position="15"/>
        <end position="88"/>
    </location>
</feature>
<dbReference type="EMBL" id="CP000127">
    <property type="protein sequence ID" value="ABA59428.1"/>
    <property type="molecule type" value="Genomic_DNA"/>
</dbReference>